<dbReference type="KEGG" id="srhi:H9L12_04225"/>
<evidence type="ECO:0000313" key="4">
    <source>
        <dbReference type="Proteomes" id="UP000515955"/>
    </source>
</evidence>
<keyword evidence="3" id="KW-0645">Protease</keyword>
<evidence type="ECO:0000259" key="2">
    <source>
        <dbReference type="Pfam" id="PF02517"/>
    </source>
</evidence>
<dbReference type="Pfam" id="PF02517">
    <property type="entry name" value="Rce1-like"/>
    <property type="match status" value="1"/>
</dbReference>
<keyword evidence="3" id="KW-0482">Metalloprotease</keyword>
<keyword evidence="3" id="KW-0378">Hydrolase</keyword>
<feature type="transmembrane region" description="Helical" evidence="1">
    <location>
        <begin position="124"/>
        <end position="145"/>
    </location>
</feature>
<keyword evidence="4" id="KW-1185">Reference proteome</keyword>
<feature type="domain" description="CAAX prenyl protease 2/Lysostaphin resistance protein A-like" evidence="2">
    <location>
        <begin position="74"/>
        <end position="167"/>
    </location>
</feature>
<dbReference type="GO" id="GO:0004175">
    <property type="term" value="F:endopeptidase activity"/>
    <property type="evidence" value="ECO:0007669"/>
    <property type="project" value="UniProtKB-ARBA"/>
</dbReference>
<evidence type="ECO:0000313" key="3">
    <source>
        <dbReference type="EMBL" id="QNN65766.1"/>
    </source>
</evidence>
<dbReference type="RefSeq" id="WP_187542751.1">
    <property type="nucleotide sequence ID" value="NZ_CP060717.1"/>
</dbReference>
<keyword evidence="1" id="KW-0472">Membrane</keyword>
<feature type="transmembrane region" description="Helical" evidence="1">
    <location>
        <begin position="71"/>
        <end position="91"/>
    </location>
</feature>
<protein>
    <submittedName>
        <fullName evidence="3">CPBP family intramembrane metalloprotease</fullName>
    </submittedName>
</protein>
<evidence type="ECO:0000256" key="1">
    <source>
        <dbReference type="SAM" id="Phobius"/>
    </source>
</evidence>
<name>A0A7G9SD41_9SPHN</name>
<gene>
    <name evidence="3" type="ORF">H9L12_04225</name>
</gene>
<dbReference type="GO" id="GO:0008237">
    <property type="term" value="F:metallopeptidase activity"/>
    <property type="evidence" value="ECO:0007669"/>
    <property type="project" value="UniProtKB-KW"/>
</dbReference>
<keyword evidence="1" id="KW-0812">Transmembrane</keyword>
<feature type="transmembrane region" description="Helical" evidence="1">
    <location>
        <begin position="98"/>
        <end position="118"/>
    </location>
</feature>
<sequence length="175" mass="18912">MASSNSLTEEWRSRPPFSWLPQSVREPQEPLRAILTGYLLTFVGSILLSATVQGILALVGSSAPREVPDFGSGWMMLFGVVVFAPVVETLIMASVLSALLTLVSPSVAIVVSAVGWGIAHSLLVPTWGLVIWWPFLIFSTLFVVWRERGWGAALAVPAGAHALHNLVPALTLQLW</sequence>
<reference evidence="3 4" key="1">
    <citation type="submission" date="2020-08" db="EMBL/GenBank/DDBJ databases">
        <title>Genome sequence of Sphingomonas rhizophila KACC 19189T.</title>
        <authorList>
            <person name="Hyun D.-W."/>
            <person name="Bae J.-W."/>
        </authorList>
    </citation>
    <scope>NUCLEOTIDE SEQUENCE [LARGE SCALE GENOMIC DNA]</scope>
    <source>
        <strain evidence="3 4">KACC 19189</strain>
    </source>
</reference>
<dbReference type="GO" id="GO:0006508">
    <property type="term" value="P:proteolysis"/>
    <property type="evidence" value="ECO:0007669"/>
    <property type="project" value="UniProtKB-KW"/>
</dbReference>
<keyword evidence="1" id="KW-1133">Transmembrane helix</keyword>
<organism evidence="3 4">
    <name type="scientific">Sphingomonas rhizophila</name>
    <dbReference type="NCBI Taxonomy" id="2071607"/>
    <lineage>
        <taxon>Bacteria</taxon>
        <taxon>Pseudomonadati</taxon>
        <taxon>Pseudomonadota</taxon>
        <taxon>Alphaproteobacteria</taxon>
        <taxon>Sphingomonadales</taxon>
        <taxon>Sphingomonadaceae</taxon>
        <taxon>Sphingomonas</taxon>
    </lineage>
</organism>
<accession>A0A7G9SD41</accession>
<feature type="transmembrane region" description="Helical" evidence="1">
    <location>
        <begin position="35"/>
        <end position="59"/>
    </location>
</feature>
<dbReference type="EMBL" id="CP060717">
    <property type="protein sequence ID" value="QNN65766.1"/>
    <property type="molecule type" value="Genomic_DNA"/>
</dbReference>
<dbReference type="AlphaFoldDB" id="A0A7G9SD41"/>
<dbReference type="Proteomes" id="UP000515955">
    <property type="component" value="Chromosome"/>
</dbReference>
<proteinExistence type="predicted"/>
<dbReference type="GO" id="GO:0080120">
    <property type="term" value="P:CAAX-box protein maturation"/>
    <property type="evidence" value="ECO:0007669"/>
    <property type="project" value="UniProtKB-ARBA"/>
</dbReference>
<dbReference type="InterPro" id="IPR003675">
    <property type="entry name" value="Rce1/LyrA-like_dom"/>
</dbReference>